<keyword evidence="4" id="KW-0418">Kinase</keyword>
<dbReference type="PANTHER" id="PTHR20858">
    <property type="entry name" value="PHOSPHOMETHYLPYRIMIDINE KINASE"/>
    <property type="match status" value="1"/>
</dbReference>
<evidence type="ECO:0000313" key="5">
    <source>
        <dbReference type="Proteomes" id="UP001521181"/>
    </source>
</evidence>
<sequence length="245" mass="24688">MSAPTPPTVLLIGGMDSSGGAGILRDTTAIHQAGCRARVAVTAVTAQTDHGLIASQLMTPETVATQIGAALACGPVDAVKIGMLGNARIVAAVAEELPDLPIILDPVLATSSGGALLDYAGLSALIAFLPRVLLITPNLPELAVIAAHLGPEAGTTDASVRKLLSQGAQHVLVKGGHAEGVDATDLLFTGDVAPLALHAPRMKKSLRGTGCYLASAIAARLAHGAPVETACAEAKAALHRLFTES</sequence>
<evidence type="ECO:0000256" key="1">
    <source>
        <dbReference type="ARBA" id="ARBA00004948"/>
    </source>
</evidence>
<dbReference type="Proteomes" id="UP001521181">
    <property type="component" value="Unassembled WGS sequence"/>
</dbReference>
<name>A0ABS8YQH3_9RHOB</name>
<dbReference type="InterPro" id="IPR013749">
    <property type="entry name" value="PM/HMP-P_kinase-1"/>
</dbReference>
<keyword evidence="5" id="KW-1185">Reference proteome</keyword>
<keyword evidence="4" id="KW-0808">Transferase</keyword>
<evidence type="ECO:0000313" key="4">
    <source>
        <dbReference type="EMBL" id="MCE5972149.1"/>
    </source>
</evidence>
<dbReference type="PANTHER" id="PTHR20858:SF17">
    <property type="entry name" value="HYDROXYMETHYLPYRIMIDINE_PHOSPHOMETHYLPYRIMIDINE KINASE THI20-RELATED"/>
    <property type="match status" value="1"/>
</dbReference>
<dbReference type="CDD" id="cd01169">
    <property type="entry name" value="HMPP_kinase"/>
    <property type="match status" value="1"/>
</dbReference>
<feature type="domain" description="Pyridoxamine kinase/Phosphomethylpyrimidine kinase" evidence="3">
    <location>
        <begin position="16"/>
        <end position="241"/>
    </location>
</feature>
<dbReference type="EC" id="2.7.1.49" evidence="2"/>
<dbReference type="Pfam" id="PF08543">
    <property type="entry name" value="Phos_pyr_kin"/>
    <property type="match status" value="1"/>
</dbReference>
<dbReference type="SUPFAM" id="SSF53613">
    <property type="entry name" value="Ribokinase-like"/>
    <property type="match status" value="1"/>
</dbReference>
<gene>
    <name evidence="4" type="ORF">LZA78_01415</name>
</gene>
<protein>
    <recommendedName>
        <fullName evidence="2">hydroxymethylpyrimidine kinase</fullName>
        <ecNumber evidence="2">2.7.1.49</ecNumber>
    </recommendedName>
</protein>
<dbReference type="GO" id="GO:0016301">
    <property type="term" value="F:kinase activity"/>
    <property type="evidence" value="ECO:0007669"/>
    <property type="project" value="UniProtKB-KW"/>
</dbReference>
<comment type="pathway">
    <text evidence="1">Cofactor biosynthesis; thiamine diphosphate biosynthesis.</text>
</comment>
<dbReference type="EMBL" id="JAJUOS010000001">
    <property type="protein sequence ID" value="MCE5972149.1"/>
    <property type="molecule type" value="Genomic_DNA"/>
</dbReference>
<accession>A0ABS8YQH3</accession>
<organism evidence="4 5">
    <name type="scientific">Rhodobacter flavimaris</name>
    <dbReference type="NCBI Taxonomy" id="2907145"/>
    <lineage>
        <taxon>Bacteria</taxon>
        <taxon>Pseudomonadati</taxon>
        <taxon>Pseudomonadota</taxon>
        <taxon>Alphaproteobacteria</taxon>
        <taxon>Rhodobacterales</taxon>
        <taxon>Rhodobacter group</taxon>
        <taxon>Rhodobacter</taxon>
    </lineage>
</organism>
<proteinExistence type="predicted"/>
<reference evidence="4 5" key="1">
    <citation type="submission" date="2021-12" db="EMBL/GenBank/DDBJ databases">
        <title>Sinirhodobacter sp. WL0062 is a bacterium isolated from seawater.</title>
        <authorList>
            <person name="Wang L."/>
            <person name="He W."/>
            <person name="Zhang D.-F."/>
        </authorList>
    </citation>
    <scope>NUCLEOTIDE SEQUENCE [LARGE SCALE GENOMIC DNA]</scope>
    <source>
        <strain evidence="4 5">WL0062</strain>
    </source>
</reference>
<evidence type="ECO:0000256" key="2">
    <source>
        <dbReference type="ARBA" id="ARBA00012135"/>
    </source>
</evidence>
<dbReference type="InterPro" id="IPR004399">
    <property type="entry name" value="HMP/HMP-P_kinase_dom"/>
</dbReference>
<dbReference type="InterPro" id="IPR029056">
    <property type="entry name" value="Ribokinase-like"/>
</dbReference>
<dbReference type="RefSeq" id="WP_233675166.1">
    <property type="nucleotide sequence ID" value="NZ_JAJUOS010000001.1"/>
</dbReference>
<dbReference type="Gene3D" id="3.40.1190.20">
    <property type="match status" value="1"/>
</dbReference>
<comment type="caution">
    <text evidence="4">The sequence shown here is derived from an EMBL/GenBank/DDBJ whole genome shotgun (WGS) entry which is preliminary data.</text>
</comment>
<evidence type="ECO:0000259" key="3">
    <source>
        <dbReference type="Pfam" id="PF08543"/>
    </source>
</evidence>